<sequence>MTMKIRFMKSVVNEEVRSRLISDSEQVMFESCDQVQMKLTQLELNTVRLMCTSNSSSSSSLASNLGMINTCKRKEAGPEKYMHADAHQPFMDLLLEQQQGKASEFVPKGEEEEEREGEGKKERKEGKRRKKDELVLGQSTVFSVSMRNQNCQCFACIGAVAAQQTDVSASCFCHETVTIVDPWLVIDKY</sequence>
<reference evidence="2" key="1">
    <citation type="submission" date="2017-05" db="UniProtKB">
        <authorList>
            <consortium name="EnsemblMetazoa"/>
        </authorList>
    </citation>
    <scope>IDENTIFICATION</scope>
</reference>
<name>A0A1X7SGL9_AMPQE</name>
<evidence type="ECO:0000313" key="2">
    <source>
        <dbReference type="EnsemblMetazoa" id="Aqu2.1.01184_001"/>
    </source>
</evidence>
<dbReference type="InParanoid" id="A0A1X7SGL9"/>
<protein>
    <submittedName>
        <fullName evidence="2">Uncharacterized protein</fullName>
    </submittedName>
</protein>
<dbReference type="EnsemblMetazoa" id="Aqu2.1.01184_001">
    <property type="protein sequence ID" value="Aqu2.1.01184_001"/>
    <property type="gene ID" value="Aqu2.1.01184"/>
</dbReference>
<accession>A0A1X7SGL9</accession>
<organism evidence="2">
    <name type="scientific">Amphimedon queenslandica</name>
    <name type="common">Sponge</name>
    <dbReference type="NCBI Taxonomy" id="400682"/>
    <lineage>
        <taxon>Eukaryota</taxon>
        <taxon>Metazoa</taxon>
        <taxon>Porifera</taxon>
        <taxon>Demospongiae</taxon>
        <taxon>Heteroscleromorpha</taxon>
        <taxon>Haplosclerida</taxon>
        <taxon>Niphatidae</taxon>
        <taxon>Amphimedon</taxon>
    </lineage>
</organism>
<dbReference type="OrthoDB" id="10044608at2759"/>
<dbReference type="AlphaFoldDB" id="A0A1X7SGL9"/>
<proteinExistence type="predicted"/>
<evidence type="ECO:0000256" key="1">
    <source>
        <dbReference type="SAM" id="MobiDB-lite"/>
    </source>
</evidence>
<feature type="region of interest" description="Disordered" evidence="1">
    <location>
        <begin position="102"/>
        <end position="130"/>
    </location>
</feature>